<gene>
    <name evidence="1" type="ORF">S03H2_65294</name>
</gene>
<feature type="non-terminal residue" evidence="1">
    <location>
        <position position="207"/>
    </location>
</feature>
<comment type="caution">
    <text evidence="1">The sequence shown here is derived from an EMBL/GenBank/DDBJ whole genome shotgun (WGS) entry which is preliminary data.</text>
</comment>
<accession>X1K5T0</accession>
<reference evidence="1" key="1">
    <citation type="journal article" date="2014" name="Front. Microbiol.">
        <title>High frequency of phylogenetically diverse reductive dehalogenase-homologous genes in deep subseafloor sedimentary metagenomes.</title>
        <authorList>
            <person name="Kawai M."/>
            <person name="Futagami T."/>
            <person name="Toyoda A."/>
            <person name="Takaki Y."/>
            <person name="Nishi S."/>
            <person name="Hori S."/>
            <person name="Arai W."/>
            <person name="Tsubouchi T."/>
            <person name="Morono Y."/>
            <person name="Uchiyama I."/>
            <person name="Ito T."/>
            <person name="Fujiyama A."/>
            <person name="Inagaki F."/>
            <person name="Takami H."/>
        </authorList>
    </citation>
    <scope>NUCLEOTIDE SEQUENCE</scope>
    <source>
        <strain evidence="1">Expedition CK06-06</strain>
    </source>
</reference>
<proteinExistence type="predicted"/>
<dbReference type="EMBL" id="BARU01042502">
    <property type="protein sequence ID" value="GAH85619.1"/>
    <property type="molecule type" value="Genomic_DNA"/>
</dbReference>
<sequence length="207" mass="23181">DAESFSMGIIPTGWEPPPPEYEHTYRETHEGYEIHYFPTIALYGIYLLPGESPPTGPVPLDDWKTYTSITACRAEIDNWGANPVFVQNYPPISPTHVDPGWIIYQEAGGGQRLWAVDAATGVAVSGYWVKDDLSGLLAWIDQNLVSTGQIAIYRDIPITFTLVGHEYYAKVGIAGAHFYDWRYQDCLDWIDDRLAEPPDEGIPTTLT</sequence>
<feature type="non-terminal residue" evidence="1">
    <location>
        <position position="1"/>
    </location>
</feature>
<evidence type="ECO:0000313" key="1">
    <source>
        <dbReference type="EMBL" id="GAH85619.1"/>
    </source>
</evidence>
<protein>
    <submittedName>
        <fullName evidence="1">Uncharacterized protein</fullName>
    </submittedName>
</protein>
<organism evidence="1">
    <name type="scientific">marine sediment metagenome</name>
    <dbReference type="NCBI Taxonomy" id="412755"/>
    <lineage>
        <taxon>unclassified sequences</taxon>
        <taxon>metagenomes</taxon>
        <taxon>ecological metagenomes</taxon>
    </lineage>
</organism>
<dbReference type="AlphaFoldDB" id="X1K5T0"/>
<name>X1K5T0_9ZZZZ</name>